<evidence type="ECO:0000313" key="10">
    <source>
        <dbReference type="Proteomes" id="UP000261324"/>
    </source>
</evidence>
<evidence type="ECO:0000259" key="8">
    <source>
        <dbReference type="Pfam" id="PF02602"/>
    </source>
</evidence>
<dbReference type="InterPro" id="IPR035996">
    <property type="entry name" value="4pyrrol_Methylase_sf"/>
</dbReference>
<dbReference type="RefSeq" id="WP_117660500.1">
    <property type="nucleotide sequence ID" value="NZ_QSRA01000018.1"/>
</dbReference>
<accession>A0A3E4PKW3</accession>
<name>A0A3E4PKW3_9FIRM</name>
<keyword evidence="2 6" id="KW-0489">Methyltransferase</keyword>
<dbReference type="InterPro" id="IPR003754">
    <property type="entry name" value="4pyrrol_synth_uPrphyn_synth"/>
</dbReference>
<dbReference type="CDD" id="cd11642">
    <property type="entry name" value="SUMT"/>
    <property type="match status" value="1"/>
</dbReference>
<evidence type="ECO:0000256" key="4">
    <source>
        <dbReference type="ARBA" id="ARBA00022691"/>
    </source>
</evidence>
<comment type="similarity">
    <text evidence="6">Belongs to the precorrin methyltransferase family.</text>
</comment>
<feature type="domain" description="Tetrapyrrole biosynthesis uroporphyrinogen III synthase" evidence="8">
    <location>
        <begin position="271"/>
        <end position="487"/>
    </location>
</feature>
<protein>
    <recommendedName>
        <fullName evidence="1">uroporphyrinogen-III C-methyltransferase</fullName>
        <ecNumber evidence="1">2.1.1.107</ecNumber>
    </recommendedName>
</protein>
<dbReference type="SUPFAM" id="SSF53790">
    <property type="entry name" value="Tetrapyrrole methylase"/>
    <property type="match status" value="1"/>
</dbReference>
<sequence length="512" mass="56848">MGKVILVGAGAGDTGLLTIKGKKYIEEADCIIYDRLASPELLGMAKHGCECIYVGKENHKHIMKQDAINELLYKKSREYSLVVRLKGGDPYVFGRGGEEALYLRKKKIDVEVVPGVSSVVAALADAGIPITHRGIAKGFQVITAHSKKDEEAQIDYTLLTDESMTCVFLMGLAHVEHIAEELIRAGRRPDTPAAVISNGTLATQKKCIGTLESIGYKVKCAKLESPAIIVVGNVVSLNDQLDFFEKRPLFGRKITVPYIEAMGERTHFNKLITDLQQLGADVDTIMVGKILPIPISDFEKEISSSDWILFTSRNGVRAFFYNMKFNDTDIRCLAKIRFGVVGKATEQELKNYQIKADLVPDEQTGAGLAKALKKQISDQTKVCIFSAKEASEDLERELQKFCHVIKTDAYENVNVSEQDYILKPADTVISEVVFTSASNVERFFQMLPEEIMVERAYSIGKKTTEALKKKNVMNICESEESTYESVVSLITKNKSVVSFIQLGYNGSQNKLR</sequence>
<dbReference type="CDD" id="cd06578">
    <property type="entry name" value="HemD"/>
    <property type="match status" value="1"/>
</dbReference>
<dbReference type="GO" id="GO:0004852">
    <property type="term" value="F:uroporphyrinogen-III synthase activity"/>
    <property type="evidence" value="ECO:0007669"/>
    <property type="project" value="InterPro"/>
</dbReference>
<dbReference type="SUPFAM" id="SSF69618">
    <property type="entry name" value="HemD-like"/>
    <property type="match status" value="1"/>
</dbReference>
<evidence type="ECO:0000256" key="6">
    <source>
        <dbReference type="RuleBase" id="RU003960"/>
    </source>
</evidence>
<dbReference type="InterPro" id="IPR006366">
    <property type="entry name" value="CobA/CysG_C"/>
</dbReference>
<comment type="caution">
    <text evidence="9">The sequence shown here is derived from an EMBL/GenBank/DDBJ whole genome shotgun (WGS) entry which is preliminary data.</text>
</comment>
<evidence type="ECO:0000259" key="7">
    <source>
        <dbReference type="Pfam" id="PF00590"/>
    </source>
</evidence>
<dbReference type="EMBL" id="QSRA01000018">
    <property type="protein sequence ID" value="RGK80609.1"/>
    <property type="molecule type" value="Genomic_DNA"/>
</dbReference>
<dbReference type="Proteomes" id="UP000261324">
    <property type="component" value="Unassembled WGS sequence"/>
</dbReference>
<dbReference type="FunFam" id="3.30.950.10:FF:000001">
    <property type="entry name" value="Siroheme synthase"/>
    <property type="match status" value="1"/>
</dbReference>
<evidence type="ECO:0000256" key="3">
    <source>
        <dbReference type="ARBA" id="ARBA00022679"/>
    </source>
</evidence>
<dbReference type="InterPro" id="IPR036108">
    <property type="entry name" value="4pyrrol_syn_uPrphyn_synt_sf"/>
</dbReference>
<dbReference type="Gene3D" id="3.40.50.10090">
    <property type="match status" value="2"/>
</dbReference>
<dbReference type="AlphaFoldDB" id="A0A3E4PKW3"/>
<evidence type="ECO:0000313" key="9">
    <source>
        <dbReference type="EMBL" id="RGK80609.1"/>
    </source>
</evidence>
<keyword evidence="5" id="KW-0627">Porphyrin biosynthesis</keyword>
<keyword evidence="4" id="KW-0949">S-adenosyl-L-methionine</keyword>
<dbReference type="InterPro" id="IPR050161">
    <property type="entry name" value="Siro_Cobalamin_biosynth"/>
</dbReference>
<gene>
    <name evidence="9" type="primary">cobA</name>
    <name evidence="9" type="ORF">DXC93_12530</name>
</gene>
<dbReference type="GO" id="GO:0032259">
    <property type="term" value="P:methylation"/>
    <property type="evidence" value="ECO:0007669"/>
    <property type="project" value="UniProtKB-KW"/>
</dbReference>
<proteinExistence type="inferred from homology"/>
<evidence type="ECO:0000256" key="5">
    <source>
        <dbReference type="ARBA" id="ARBA00023244"/>
    </source>
</evidence>
<dbReference type="InterPro" id="IPR014776">
    <property type="entry name" value="4pyrrole_Mease_sub2"/>
</dbReference>
<dbReference type="NCBIfam" id="TIGR01469">
    <property type="entry name" value="cobA_cysG_Cterm"/>
    <property type="match status" value="1"/>
</dbReference>
<dbReference type="InterPro" id="IPR000878">
    <property type="entry name" value="4pyrrol_Mease"/>
</dbReference>
<dbReference type="GO" id="GO:0004851">
    <property type="term" value="F:uroporphyrin-III C-methyltransferase activity"/>
    <property type="evidence" value="ECO:0007669"/>
    <property type="project" value="UniProtKB-EC"/>
</dbReference>
<dbReference type="NCBIfam" id="NF004790">
    <property type="entry name" value="PRK06136.1"/>
    <property type="match status" value="1"/>
</dbReference>
<reference evidence="9 10" key="1">
    <citation type="submission" date="2018-08" db="EMBL/GenBank/DDBJ databases">
        <title>A genome reference for cultivated species of the human gut microbiota.</title>
        <authorList>
            <person name="Zou Y."/>
            <person name="Xue W."/>
            <person name="Luo G."/>
        </authorList>
    </citation>
    <scope>NUCLEOTIDE SEQUENCE [LARGE SCALE GENOMIC DNA]</scope>
    <source>
        <strain evidence="9 10">TF09-3</strain>
    </source>
</reference>
<dbReference type="Pfam" id="PF02602">
    <property type="entry name" value="HEM4"/>
    <property type="match status" value="1"/>
</dbReference>
<dbReference type="PANTHER" id="PTHR45790:SF3">
    <property type="entry name" value="S-ADENOSYL-L-METHIONINE-DEPENDENT UROPORPHYRINOGEN III METHYLTRANSFERASE, CHLOROPLASTIC"/>
    <property type="match status" value="1"/>
</dbReference>
<organism evidence="9 10">
    <name type="scientific">Dorea formicigenerans</name>
    <dbReference type="NCBI Taxonomy" id="39486"/>
    <lineage>
        <taxon>Bacteria</taxon>
        <taxon>Bacillati</taxon>
        <taxon>Bacillota</taxon>
        <taxon>Clostridia</taxon>
        <taxon>Lachnospirales</taxon>
        <taxon>Lachnospiraceae</taxon>
        <taxon>Dorea</taxon>
    </lineage>
</organism>
<evidence type="ECO:0000256" key="2">
    <source>
        <dbReference type="ARBA" id="ARBA00022603"/>
    </source>
</evidence>
<dbReference type="GO" id="GO:0019354">
    <property type="term" value="P:siroheme biosynthetic process"/>
    <property type="evidence" value="ECO:0007669"/>
    <property type="project" value="InterPro"/>
</dbReference>
<keyword evidence="3 6" id="KW-0808">Transferase</keyword>
<feature type="domain" description="Tetrapyrrole methylase" evidence="7">
    <location>
        <begin position="3"/>
        <end position="214"/>
    </location>
</feature>
<dbReference type="Pfam" id="PF00590">
    <property type="entry name" value="TP_methylase"/>
    <property type="match status" value="1"/>
</dbReference>
<dbReference type="EC" id="2.1.1.107" evidence="1"/>
<dbReference type="Gene3D" id="3.40.1010.10">
    <property type="entry name" value="Cobalt-precorrin-4 Transmethylase, Domain 1"/>
    <property type="match status" value="1"/>
</dbReference>
<dbReference type="Gene3D" id="3.30.950.10">
    <property type="entry name" value="Methyltransferase, Cobalt-precorrin-4 Transmethylase, Domain 2"/>
    <property type="match status" value="1"/>
</dbReference>
<dbReference type="PROSITE" id="PS00840">
    <property type="entry name" value="SUMT_2"/>
    <property type="match status" value="1"/>
</dbReference>
<evidence type="ECO:0000256" key="1">
    <source>
        <dbReference type="ARBA" id="ARBA00012162"/>
    </source>
</evidence>
<dbReference type="PANTHER" id="PTHR45790">
    <property type="entry name" value="SIROHEME SYNTHASE-RELATED"/>
    <property type="match status" value="1"/>
</dbReference>
<dbReference type="FunFam" id="3.40.1010.10:FF:000001">
    <property type="entry name" value="Siroheme synthase"/>
    <property type="match status" value="1"/>
</dbReference>
<dbReference type="InterPro" id="IPR003043">
    <property type="entry name" value="Uropor_MeTrfase_CS"/>
</dbReference>
<dbReference type="InterPro" id="IPR014777">
    <property type="entry name" value="4pyrrole_Mease_sub1"/>
</dbReference>